<sequence length="121" mass="12659">MGGGVTDSITRIQKSLAPSYHPSPPPPNPASHQRRGGLPGVKDFPESSVESKSQDGDQFPAVTPPDKGPSCAVQGNWPPPPGSGEESGGAVGRDSGETGETRYEKWPEPCYPKHPGNAQVM</sequence>
<evidence type="ECO:0000313" key="3">
    <source>
        <dbReference type="Proteomes" id="UP001221898"/>
    </source>
</evidence>
<accession>A0AAD7RXC3</accession>
<name>A0AAD7RXC3_9TELE</name>
<dbReference type="EMBL" id="JAINUG010000166">
    <property type="protein sequence ID" value="KAJ8390726.1"/>
    <property type="molecule type" value="Genomic_DNA"/>
</dbReference>
<feature type="region of interest" description="Disordered" evidence="1">
    <location>
        <begin position="1"/>
        <end position="121"/>
    </location>
</feature>
<evidence type="ECO:0000313" key="2">
    <source>
        <dbReference type="EMBL" id="KAJ8390726.1"/>
    </source>
</evidence>
<protein>
    <submittedName>
        <fullName evidence="2">Uncharacterized protein</fullName>
    </submittedName>
</protein>
<proteinExistence type="predicted"/>
<organism evidence="2 3">
    <name type="scientific">Aldrovandia affinis</name>
    <dbReference type="NCBI Taxonomy" id="143900"/>
    <lineage>
        <taxon>Eukaryota</taxon>
        <taxon>Metazoa</taxon>
        <taxon>Chordata</taxon>
        <taxon>Craniata</taxon>
        <taxon>Vertebrata</taxon>
        <taxon>Euteleostomi</taxon>
        <taxon>Actinopterygii</taxon>
        <taxon>Neopterygii</taxon>
        <taxon>Teleostei</taxon>
        <taxon>Notacanthiformes</taxon>
        <taxon>Halosauridae</taxon>
        <taxon>Aldrovandia</taxon>
    </lineage>
</organism>
<dbReference type="AlphaFoldDB" id="A0AAD7RXC3"/>
<reference evidence="2" key="1">
    <citation type="journal article" date="2023" name="Science">
        <title>Genome structures resolve the early diversification of teleost fishes.</title>
        <authorList>
            <person name="Parey E."/>
            <person name="Louis A."/>
            <person name="Montfort J."/>
            <person name="Bouchez O."/>
            <person name="Roques C."/>
            <person name="Iampietro C."/>
            <person name="Lluch J."/>
            <person name="Castinel A."/>
            <person name="Donnadieu C."/>
            <person name="Desvignes T."/>
            <person name="Floi Bucao C."/>
            <person name="Jouanno E."/>
            <person name="Wen M."/>
            <person name="Mejri S."/>
            <person name="Dirks R."/>
            <person name="Jansen H."/>
            <person name="Henkel C."/>
            <person name="Chen W.J."/>
            <person name="Zahm M."/>
            <person name="Cabau C."/>
            <person name="Klopp C."/>
            <person name="Thompson A.W."/>
            <person name="Robinson-Rechavi M."/>
            <person name="Braasch I."/>
            <person name="Lecointre G."/>
            <person name="Bobe J."/>
            <person name="Postlethwait J.H."/>
            <person name="Berthelot C."/>
            <person name="Roest Crollius H."/>
            <person name="Guiguen Y."/>
        </authorList>
    </citation>
    <scope>NUCLEOTIDE SEQUENCE</scope>
    <source>
        <strain evidence="2">NC1722</strain>
    </source>
</reference>
<gene>
    <name evidence="2" type="ORF">AAFF_G00101060</name>
</gene>
<keyword evidence="3" id="KW-1185">Reference proteome</keyword>
<evidence type="ECO:0000256" key="1">
    <source>
        <dbReference type="SAM" id="MobiDB-lite"/>
    </source>
</evidence>
<dbReference type="Proteomes" id="UP001221898">
    <property type="component" value="Unassembled WGS sequence"/>
</dbReference>
<comment type="caution">
    <text evidence="2">The sequence shown here is derived from an EMBL/GenBank/DDBJ whole genome shotgun (WGS) entry which is preliminary data.</text>
</comment>
<feature type="compositionally biased region" description="Basic and acidic residues" evidence="1">
    <location>
        <begin position="94"/>
        <end position="107"/>
    </location>
</feature>